<dbReference type="EMBL" id="QWGA01000004">
    <property type="protein sequence ID" value="RIJ29804.1"/>
    <property type="molecule type" value="Genomic_DNA"/>
</dbReference>
<gene>
    <name evidence="1" type="ORF">D1222_08175</name>
</gene>
<protein>
    <recommendedName>
        <fullName evidence="3">Type II secretion system protein</fullName>
    </recommendedName>
</protein>
<comment type="caution">
    <text evidence="1">The sequence shown here is derived from an EMBL/GenBank/DDBJ whole genome shotgun (WGS) entry which is preliminary data.</text>
</comment>
<dbReference type="Proteomes" id="UP000265845">
    <property type="component" value="Unassembled WGS sequence"/>
</dbReference>
<organism evidence="1 2">
    <name type="scientific">Henriciella algicola</name>
    <dbReference type="NCBI Taxonomy" id="1608422"/>
    <lineage>
        <taxon>Bacteria</taxon>
        <taxon>Pseudomonadati</taxon>
        <taxon>Pseudomonadota</taxon>
        <taxon>Alphaproteobacteria</taxon>
        <taxon>Hyphomonadales</taxon>
        <taxon>Hyphomonadaceae</taxon>
        <taxon>Henriciella</taxon>
    </lineage>
</organism>
<dbReference type="AlphaFoldDB" id="A0A399RH51"/>
<keyword evidence="2" id="KW-1185">Reference proteome</keyword>
<name>A0A399RH51_9PROT</name>
<accession>A0A399RH51</accession>
<reference evidence="1 2" key="1">
    <citation type="submission" date="2018-08" db="EMBL/GenBank/DDBJ databases">
        <title>Henriciella mobilis sp. nov., isolated from seawater.</title>
        <authorList>
            <person name="Cheng H."/>
            <person name="Wu Y.-H."/>
            <person name="Xu X.-W."/>
            <person name="Guo L.-L."/>
        </authorList>
    </citation>
    <scope>NUCLEOTIDE SEQUENCE [LARGE SCALE GENOMIC DNA]</scope>
    <source>
        <strain evidence="1 2">CCUG67844</strain>
    </source>
</reference>
<evidence type="ECO:0008006" key="3">
    <source>
        <dbReference type="Google" id="ProtNLM"/>
    </source>
</evidence>
<sequence>MRRVHRSEAGYAMIDALVALLLLSFLATTLLLTQSISSRAAMEATTRSTALSIANSVLSSAQASQSGRTQANGRDYEWVVRVSLSPVEDSPEAMRFVEKRVTIEWQRQDGEKSSMQLSTAAVQ</sequence>
<proteinExistence type="predicted"/>
<evidence type="ECO:0000313" key="2">
    <source>
        <dbReference type="Proteomes" id="UP000265845"/>
    </source>
</evidence>
<evidence type="ECO:0000313" key="1">
    <source>
        <dbReference type="EMBL" id="RIJ29804.1"/>
    </source>
</evidence>